<comment type="caution">
    <text evidence="1">The sequence shown here is derived from an EMBL/GenBank/DDBJ whole genome shotgun (WGS) entry which is preliminary data.</text>
</comment>
<sequence length="37" mass="4463">MPAFLFCTAHRAPLHYQQIYFSPHQTLEEHGNEKKEY</sequence>
<accession>A0ABY0JVF1</accession>
<dbReference type="Proteomes" id="UP000195338">
    <property type="component" value="Unassembled WGS sequence"/>
</dbReference>
<protein>
    <submittedName>
        <fullName evidence="1">Uncharacterized protein</fullName>
    </submittedName>
</protein>
<proteinExistence type="predicted"/>
<organism evidence="1 2">
    <name type="scientific">Citrobacter europaeus</name>
    <dbReference type="NCBI Taxonomy" id="1914243"/>
    <lineage>
        <taxon>Bacteria</taxon>
        <taxon>Pseudomonadati</taxon>
        <taxon>Pseudomonadota</taxon>
        <taxon>Gammaproteobacteria</taxon>
        <taxon>Enterobacterales</taxon>
        <taxon>Enterobacteriaceae</taxon>
        <taxon>Citrobacter</taxon>
    </lineage>
</organism>
<name>A0ABY0JVF1_9ENTR</name>
<dbReference type="EMBL" id="FLUX01000047">
    <property type="protein sequence ID" value="SBW28306.1"/>
    <property type="molecule type" value="Genomic_DNA"/>
</dbReference>
<evidence type="ECO:0000313" key="2">
    <source>
        <dbReference type="Proteomes" id="UP000195338"/>
    </source>
</evidence>
<gene>
    <name evidence="1" type="ORF">BN4901_4602</name>
</gene>
<reference evidence="1 2" key="1">
    <citation type="submission" date="2016-04" db="EMBL/GenBank/DDBJ databases">
        <authorList>
            <person name="Mornico D."/>
        </authorList>
    </citation>
    <scope>NUCLEOTIDE SEQUENCE [LARGE SCALE GENOMIC DNA]</scope>
    <source>
        <strain evidence="1 2">A121</strain>
    </source>
</reference>
<evidence type="ECO:0000313" key="1">
    <source>
        <dbReference type="EMBL" id="SBW28306.1"/>
    </source>
</evidence>
<keyword evidence="2" id="KW-1185">Reference proteome</keyword>